<sequence>MGWDRIGKEWIGGRCRMVVRIGIIRIQKQDIGYEKKKLSQINYSVLRYLFSFLQMSSMPLFCVHGFTNISHEMLHNEKMNMRLPDYLQDEIHQEDQMPHINVDVAVDYSEYVWMGEEELEDFDRQVEEEFWEEAFLEACFEEMLEEEEAEWQHFSSSVCPPLSSKPCDIKNVEARSTKERIFKLQSGGIIFERIYNERDDISHGHTIVTIGKKKGGIPSFLTTLGCSTHSKTPNHLMQEHRADLHRKRRKRDEENQLTP</sequence>
<name>A0AA88XZM6_PINIB</name>
<dbReference type="GO" id="GO:0045947">
    <property type="term" value="P:negative regulation of translational initiation"/>
    <property type="evidence" value="ECO:0007669"/>
    <property type="project" value="InterPro"/>
</dbReference>
<evidence type="ECO:0008006" key="4">
    <source>
        <dbReference type="Google" id="ProtNLM"/>
    </source>
</evidence>
<dbReference type="AlphaFoldDB" id="A0AA88XZM6"/>
<evidence type="ECO:0000256" key="1">
    <source>
        <dbReference type="SAM" id="MobiDB-lite"/>
    </source>
</evidence>
<protein>
    <recommendedName>
        <fullName evidence="4">Ataxin-2 C-terminal domain-containing protein</fullName>
    </recommendedName>
</protein>
<dbReference type="EMBL" id="VSWD01000008">
    <property type="protein sequence ID" value="KAK3094868.1"/>
    <property type="molecule type" value="Genomic_DNA"/>
</dbReference>
<dbReference type="InterPro" id="IPR040396">
    <property type="entry name" value="PAIP2-like"/>
</dbReference>
<keyword evidence="3" id="KW-1185">Reference proteome</keyword>
<comment type="caution">
    <text evidence="2">The sequence shown here is derived from an EMBL/GenBank/DDBJ whole genome shotgun (WGS) entry which is preliminary data.</text>
</comment>
<reference evidence="2" key="1">
    <citation type="submission" date="2019-08" db="EMBL/GenBank/DDBJ databases">
        <title>The improved chromosome-level genome for the pearl oyster Pinctada fucata martensii using PacBio sequencing and Hi-C.</title>
        <authorList>
            <person name="Zheng Z."/>
        </authorList>
    </citation>
    <scope>NUCLEOTIDE SEQUENCE</scope>
    <source>
        <strain evidence="2">ZZ-2019</strain>
        <tissue evidence="2">Adductor muscle</tissue>
    </source>
</reference>
<dbReference type="GO" id="GO:0005737">
    <property type="term" value="C:cytoplasm"/>
    <property type="evidence" value="ECO:0007669"/>
    <property type="project" value="TreeGrafter"/>
</dbReference>
<accession>A0AA88XZM6</accession>
<feature type="region of interest" description="Disordered" evidence="1">
    <location>
        <begin position="231"/>
        <end position="259"/>
    </location>
</feature>
<organism evidence="2 3">
    <name type="scientific">Pinctada imbricata</name>
    <name type="common">Atlantic pearl-oyster</name>
    <name type="synonym">Pinctada martensii</name>
    <dbReference type="NCBI Taxonomy" id="66713"/>
    <lineage>
        <taxon>Eukaryota</taxon>
        <taxon>Metazoa</taxon>
        <taxon>Spiralia</taxon>
        <taxon>Lophotrochozoa</taxon>
        <taxon>Mollusca</taxon>
        <taxon>Bivalvia</taxon>
        <taxon>Autobranchia</taxon>
        <taxon>Pteriomorphia</taxon>
        <taxon>Pterioida</taxon>
        <taxon>Pterioidea</taxon>
        <taxon>Pteriidae</taxon>
        <taxon>Pinctada</taxon>
    </lineage>
</organism>
<dbReference type="PANTHER" id="PTHR13154:SF6">
    <property type="entry name" value="GEO05078P1"/>
    <property type="match status" value="1"/>
</dbReference>
<evidence type="ECO:0000313" key="2">
    <source>
        <dbReference type="EMBL" id="KAK3094868.1"/>
    </source>
</evidence>
<dbReference type="Proteomes" id="UP001186944">
    <property type="component" value="Unassembled WGS sequence"/>
</dbReference>
<proteinExistence type="predicted"/>
<gene>
    <name evidence="2" type="ORF">FSP39_007280</name>
</gene>
<dbReference type="GO" id="GO:0000900">
    <property type="term" value="F:mRNA regulatory element binding translation repressor activity"/>
    <property type="evidence" value="ECO:0007669"/>
    <property type="project" value="InterPro"/>
</dbReference>
<dbReference type="PANTHER" id="PTHR13154">
    <property type="entry name" value="POLYADENYLATE-BINDING PROTEIN-INTERACTING PROTEIN 2"/>
    <property type="match status" value="1"/>
</dbReference>
<evidence type="ECO:0000313" key="3">
    <source>
        <dbReference type="Proteomes" id="UP001186944"/>
    </source>
</evidence>